<sequence>MPRSKGRIFFTTNMQPPTEKIRRVQQGIMMHIEKLSTNTLSWDAFAREGLLPLGQTHTKPGTHTTLVSGSNITSLRSQVSKAGHDKQVSRLRDLVGGEARISDPPPLPSPLKPYTGIRRLTADTCFWWRPRPHPHHDRMSFAPPPPSHSLILMEMGIVPPFLLIQSPFPTPVTSWILHAALTC</sequence>
<dbReference type="Proteomes" id="UP000324222">
    <property type="component" value="Unassembled WGS sequence"/>
</dbReference>
<protein>
    <submittedName>
        <fullName evidence="1">Uncharacterized protein</fullName>
    </submittedName>
</protein>
<name>A0A5B7DY91_PORTR</name>
<proteinExistence type="predicted"/>
<organism evidence="1 2">
    <name type="scientific">Portunus trituberculatus</name>
    <name type="common">Swimming crab</name>
    <name type="synonym">Neptunus trituberculatus</name>
    <dbReference type="NCBI Taxonomy" id="210409"/>
    <lineage>
        <taxon>Eukaryota</taxon>
        <taxon>Metazoa</taxon>
        <taxon>Ecdysozoa</taxon>
        <taxon>Arthropoda</taxon>
        <taxon>Crustacea</taxon>
        <taxon>Multicrustacea</taxon>
        <taxon>Malacostraca</taxon>
        <taxon>Eumalacostraca</taxon>
        <taxon>Eucarida</taxon>
        <taxon>Decapoda</taxon>
        <taxon>Pleocyemata</taxon>
        <taxon>Brachyura</taxon>
        <taxon>Eubrachyura</taxon>
        <taxon>Portunoidea</taxon>
        <taxon>Portunidae</taxon>
        <taxon>Portuninae</taxon>
        <taxon>Portunus</taxon>
    </lineage>
</organism>
<dbReference type="EMBL" id="VSRR010001619">
    <property type="protein sequence ID" value="MPC26591.1"/>
    <property type="molecule type" value="Genomic_DNA"/>
</dbReference>
<comment type="caution">
    <text evidence="1">The sequence shown here is derived from an EMBL/GenBank/DDBJ whole genome shotgun (WGS) entry which is preliminary data.</text>
</comment>
<evidence type="ECO:0000313" key="1">
    <source>
        <dbReference type="EMBL" id="MPC26591.1"/>
    </source>
</evidence>
<keyword evidence="2" id="KW-1185">Reference proteome</keyword>
<accession>A0A5B7DY91</accession>
<gene>
    <name evidence="1" type="ORF">E2C01_019733</name>
</gene>
<reference evidence="1 2" key="1">
    <citation type="submission" date="2019-05" db="EMBL/GenBank/DDBJ databases">
        <title>Another draft genome of Portunus trituberculatus and its Hox gene families provides insights of decapod evolution.</title>
        <authorList>
            <person name="Jeong J.-H."/>
            <person name="Song I."/>
            <person name="Kim S."/>
            <person name="Choi T."/>
            <person name="Kim D."/>
            <person name="Ryu S."/>
            <person name="Kim W."/>
        </authorList>
    </citation>
    <scope>NUCLEOTIDE SEQUENCE [LARGE SCALE GENOMIC DNA]</scope>
    <source>
        <tissue evidence="1">Muscle</tissue>
    </source>
</reference>
<dbReference type="AlphaFoldDB" id="A0A5B7DY91"/>
<evidence type="ECO:0000313" key="2">
    <source>
        <dbReference type="Proteomes" id="UP000324222"/>
    </source>
</evidence>